<proteinExistence type="predicted"/>
<keyword evidence="1" id="KW-1133">Transmembrane helix</keyword>
<evidence type="ECO:0000259" key="2">
    <source>
        <dbReference type="Pfam" id="PF07786"/>
    </source>
</evidence>
<evidence type="ECO:0000313" key="4">
    <source>
        <dbReference type="Proteomes" id="UP000002508"/>
    </source>
</evidence>
<dbReference type="PANTHER" id="PTHR40407">
    <property type="entry name" value="MEMBRANE PROTEIN-LIKE PROTEIN"/>
    <property type="match status" value="1"/>
</dbReference>
<feature type="transmembrane region" description="Helical" evidence="1">
    <location>
        <begin position="354"/>
        <end position="374"/>
    </location>
</feature>
<protein>
    <submittedName>
        <fullName evidence="3">Membrane protein-like protein</fullName>
    </submittedName>
</protein>
<organism evidence="3 4">
    <name type="scientific">Chloroflexus aggregans (strain MD-66 / DSM 9485)</name>
    <dbReference type="NCBI Taxonomy" id="326427"/>
    <lineage>
        <taxon>Bacteria</taxon>
        <taxon>Bacillati</taxon>
        <taxon>Chloroflexota</taxon>
        <taxon>Chloroflexia</taxon>
        <taxon>Chloroflexales</taxon>
        <taxon>Chloroflexineae</taxon>
        <taxon>Chloroflexaceae</taxon>
        <taxon>Chloroflexus</taxon>
    </lineage>
</organism>
<dbReference type="EMBL" id="CP001337">
    <property type="protein sequence ID" value="ACL23718.1"/>
    <property type="molecule type" value="Genomic_DNA"/>
</dbReference>
<gene>
    <name evidence="3" type="ordered locus">Cagg_0794</name>
</gene>
<dbReference type="InterPro" id="IPR012429">
    <property type="entry name" value="HGSNAT_cat"/>
</dbReference>
<evidence type="ECO:0000313" key="3">
    <source>
        <dbReference type="EMBL" id="ACL23718.1"/>
    </source>
</evidence>
<dbReference type="STRING" id="326427.Cagg_0794"/>
<dbReference type="RefSeq" id="WP_012616084.1">
    <property type="nucleotide sequence ID" value="NC_011831.1"/>
</dbReference>
<dbReference type="KEGG" id="cag:Cagg_0794"/>
<dbReference type="HOGENOM" id="CLU_054519_1_0_0"/>
<dbReference type="OrthoDB" id="508112at2"/>
<dbReference type="Proteomes" id="UP000002508">
    <property type="component" value="Chromosome"/>
</dbReference>
<feature type="transmembrane region" description="Helical" evidence="1">
    <location>
        <begin position="245"/>
        <end position="266"/>
    </location>
</feature>
<reference evidence="3" key="1">
    <citation type="submission" date="2008-12" db="EMBL/GenBank/DDBJ databases">
        <title>Complete sequence of Chloroflexus aggregans DSM 9485.</title>
        <authorList>
            <consortium name="US DOE Joint Genome Institute"/>
            <person name="Lucas S."/>
            <person name="Copeland A."/>
            <person name="Lapidus A."/>
            <person name="Glavina del Rio T."/>
            <person name="Dalin E."/>
            <person name="Tice H."/>
            <person name="Pitluck S."/>
            <person name="Foster B."/>
            <person name="Larimer F."/>
            <person name="Land M."/>
            <person name="Hauser L."/>
            <person name="Kyrpides N."/>
            <person name="Mikhailova N."/>
            <person name="Bryant D."/>
            <person name="Richardson P."/>
        </authorList>
    </citation>
    <scope>NUCLEOTIDE SEQUENCE</scope>
    <source>
        <strain evidence="3">DSM 9485</strain>
    </source>
</reference>
<feature type="transmembrane region" description="Helical" evidence="1">
    <location>
        <begin position="136"/>
        <end position="153"/>
    </location>
</feature>
<feature type="transmembrane region" description="Helical" evidence="1">
    <location>
        <begin position="207"/>
        <end position="225"/>
    </location>
</feature>
<feature type="transmembrane region" description="Helical" evidence="1">
    <location>
        <begin position="162"/>
        <end position="179"/>
    </location>
</feature>
<dbReference type="eggNOG" id="COG3503">
    <property type="taxonomic scope" value="Bacteria"/>
</dbReference>
<feature type="transmembrane region" description="Helical" evidence="1">
    <location>
        <begin position="67"/>
        <end position="90"/>
    </location>
</feature>
<sequence>MRTASLVAEAQLTVAERSASSTRIVAIDALRGVALILMALDHSAFFVGASLQAESYGGQPVALQSAVYWLSGLLTNLASPIFFFLGGYSLALYAAAQARRGQPPQATTRFMLIRALVILVLDLTICAWFWSGAMPYVHVLTSIAAAMLILAGLRQLLTPNQIGIVALVTLLFHQGWVGASADDLLNNAPQTFWQAFWFTYSYDTTPALGFAVLGWGPLLWLGYAVGNRQDQPVLRQPQRWVQIGLGLLILWAVLRLAGSFGDLGSFRAIGDSPVHLLIMSKAPPSLSYFAFNLGFAALILAWTYANPHLFTTGWLRWLPMVGQVSLFFYVTHIIVYHFVALVMQQLPLSGPRIIWGYTAWLIGLTILIPLGYWYRKQRKRYPRWLSYL</sequence>
<accession>B8G5K7</accession>
<keyword evidence="4" id="KW-1185">Reference proteome</keyword>
<dbReference type="Pfam" id="PF07786">
    <property type="entry name" value="HGSNAT_cat"/>
    <property type="match status" value="1"/>
</dbReference>
<evidence type="ECO:0000256" key="1">
    <source>
        <dbReference type="SAM" id="Phobius"/>
    </source>
</evidence>
<feature type="domain" description="Heparan-alpha-glucosaminide N-acetyltransferase catalytic" evidence="2">
    <location>
        <begin position="23"/>
        <end position="232"/>
    </location>
</feature>
<feature type="transmembrane region" description="Helical" evidence="1">
    <location>
        <begin position="317"/>
        <end position="342"/>
    </location>
</feature>
<keyword evidence="1" id="KW-0472">Membrane</keyword>
<dbReference type="PANTHER" id="PTHR40407:SF1">
    <property type="entry name" value="HEPARAN-ALPHA-GLUCOSAMINIDE N-ACETYLTRANSFERASE CATALYTIC DOMAIN-CONTAINING PROTEIN"/>
    <property type="match status" value="1"/>
</dbReference>
<keyword evidence="1" id="KW-0812">Transmembrane</keyword>
<feature type="transmembrane region" description="Helical" evidence="1">
    <location>
        <begin position="29"/>
        <end position="47"/>
    </location>
</feature>
<feature type="transmembrane region" description="Helical" evidence="1">
    <location>
        <begin position="286"/>
        <end position="305"/>
    </location>
</feature>
<feature type="transmembrane region" description="Helical" evidence="1">
    <location>
        <begin position="111"/>
        <end position="130"/>
    </location>
</feature>
<name>B8G5K7_CHLAD</name>
<dbReference type="AlphaFoldDB" id="B8G5K7"/>